<evidence type="ECO:0000313" key="4">
    <source>
        <dbReference type="EMBL" id="TDR42069.1"/>
    </source>
</evidence>
<dbReference type="Gene3D" id="2.60.40.10">
    <property type="entry name" value="Immunoglobulins"/>
    <property type="match status" value="9"/>
</dbReference>
<dbReference type="SUPFAM" id="SSF69304">
    <property type="entry name" value="Tricorn protease N-terminal domain"/>
    <property type="match status" value="1"/>
</dbReference>
<evidence type="ECO:0000259" key="3">
    <source>
        <dbReference type="PROSITE" id="PS50853"/>
    </source>
</evidence>
<dbReference type="SUPFAM" id="SSF49265">
    <property type="entry name" value="Fibronectin type III"/>
    <property type="match status" value="4"/>
</dbReference>
<dbReference type="EMBL" id="SNZH01000009">
    <property type="protein sequence ID" value="TDR42069.1"/>
    <property type="molecule type" value="Genomic_DNA"/>
</dbReference>
<feature type="domain" description="Fibronectin type-III" evidence="3">
    <location>
        <begin position="2287"/>
        <end position="2376"/>
    </location>
</feature>
<keyword evidence="1" id="KW-0677">Repeat</keyword>
<feature type="domain" description="Fibronectin type-III" evidence="3">
    <location>
        <begin position="1758"/>
        <end position="1847"/>
    </location>
</feature>
<dbReference type="Pfam" id="PF07676">
    <property type="entry name" value="PD40"/>
    <property type="match status" value="1"/>
</dbReference>
<dbReference type="SUPFAM" id="SSF82171">
    <property type="entry name" value="DPP6 N-terminal domain-like"/>
    <property type="match status" value="1"/>
</dbReference>
<accession>A0A4V3DLZ3</accession>
<feature type="domain" description="Fibronectin type-III" evidence="3">
    <location>
        <begin position="2020"/>
        <end position="2107"/>
    </location>
</feature>
<dbReference type="CDD" id="cd00063">
    <property type="entry name" value="FN3"/>
    <property type="match status" value="7"/>
</dbReference>
<feature type="chain" id="PRO_5020426201" evidence="2">
    <location>
        <begin position="30"/>
        <end position="2510"/>
    </location>
</feature>
<feature type="domain" description="Fibronectin type-III" evidence="3">
    <location>
        <begin position="2108"/>
        <end position="2198"/>
    </location>
</feature>
<name>A0A4V3DLZ3_9GAMM</name>
<dbReference type="InterPro" id="IPR011042">
    <property type="entry name" value="6-blade_b-propeller_TolB-like"/>
</dbReference>
<proteinExistence type="predicted"/>
<dbReference type="PROSITE" id="PS50853">
    <property type="entry name" value="FN3"/>
    <property type="match status" value="7"/>
</dbReference>
<dbReference type="RefSeq" id="WP_133819562.1">
    <property type="nucleotide sequence ID" value="NZ_SNZH01000009.1"/>
</dbReference>
<feature type="domain" description="Fibronectin type-III" evidence="3">
    <location>
        <begin position="2199"/>
        <end position="2286"/>
    </location>
</feature>
<dbReference type="InterPro" id="IPR050964">
    <property type="entry name" value="Striated_Muscle_Regulatory"/>
</dbReference>
<dbReference type="OrthoDB" id="9815657at2"/>
<evidence type="ECO:0000313" key="5">
    <source>
        <dbReference type="Proteomes" id="UP000295293"/>
    </source>
</evidence>
<dbReference type="InterPro" id="IPR036116">
    <property type="entry name" value="FN3_sf"/>
</dbReference>
<evidence type="ECO:0000256" key="1">
    <source>
        <dbReference type="ARBA" id="ARBA00022737"/>
    </source>
</evidence>
<dbReference type="InterPro" id="IPR003961">
    <property type="entry name" value="FN3_dom"/>
</dbReference>
<evidence type="ECO:0000256" key="2">
    <source>
        <dbReference type="SAM" id="SignalP"/>
    </source>
</evidence>
<dbReference type="PANTHER" id="PTHR13817">
    <property type="entry name" value="TITIN"/>
    <property type="match status" value="1"/>
</dbReference>
<dbReference type="Pfam" id="PF00041">
    <property type="entry name" value="fn3"/>
    <property type="match status" value="2"/>
</dbReference>
<dbReference type="Gene3D" id="2.120.10.30">
    <property type="entry name" value="TolB, C-terminal domain"/>
    <property type="match status" value="3"/>
</dbReference>
<dbReference type="PANTHER" id="PTHR13817:SF73">
    <property type="entry name" value="FIBRONECTIN TYPE-III DOMAIN-CONTAINING PROTEIN"/>
    <property type="match status" value="1"/>
</dbReference>
<dbReference type="InterPro" id="IPR011659">
    <property type="entry name" value="WD40"/>
</dbReference>
<keyword evidence="2" id="KW-0732">Signal</keyword>
<dbReference type="SMART" id="SM00060">
    <property type="entry name" value="FN3"/>
    <property type="match status" value="8"/>
</dbReference>
<comment type="caution">
    <text evidence="4">The sequence shown here is derived from an EMBL/GenBank/DDBJ whole genome shotgun (WGS) entry which is preliminary data.</text>
</comment>
<feature type="domain" description="Fibronectin type-III" evidence="3">
    <location>
        <begin position="1670"/>
        <end position="1757"/>
    </location>
</feature>
<dbReference type="Proteomes" id="UP000295293">
    <property type="component" value="Unassembled WGS sequence"/>
</dbReference>
<keyword evidence="5" id="KW-1185">Reference proteome</keyword>
<feature type="signal peptide" evidence="2">
    <location>
        <begin position="1"/>
        <end position="29"/>
    </location>
</feature>
<reference evidence="4 5" key="1">
    <citation type="submission" date="2019-03" db="EMBL/GenBank/DDBJ databases">
        <title>Genomic Encyclopedia of Type Strains, Phase IV (KMG-IV): sequencing the most valuable type-strain genomes for metagenomic binning, comparative biology and taxonomic classification.</title>
        <authorList>
            <person name="Goeker M."/>
        </authorList>
    </citation>
    <scope>NUCLEOTIDE SEQUENCE [LARGE SCALE GENOMIC DNA]</scope>
    <source>
        <strain evidence="4 5">DSM 21667</strain>
    </source>
</reference>
<gene>
    <name evidence="4" type="ORF">DFR29_109125</name>
</gene>
<protein>
    <submittedName>
        <fullName evidence="4">WD40 repeat protein</fullName>
    </submittedName>
</protein>
<organism evidence="4 5">
    <name type="scientific">Tahibacter aquaticus</name>
    <dbReference type="NCBI Taxonomy" id="520092"/>
    <lineage>
        <taxon>Bacteria</taxon>
        <taxon>Pseudomonadati</taxon>
        <taxon>Pseudomonadota</taxon>
        <taxon>Gammaproteobacteria</taxon>
        <taxon>Lysobacterales</taxon>
        <taxon>Rhodanobacteraceae</taxon>
        <taxon>Tahibacter</taxon>
    </lineage>
</organism>
<feature type="domain" description="Fibronectin type-III" evidence="3">
    <location>
        <begin position="1933"/>
        <end position="2019"/>
    </location>
</feature>
<sequence>MRRAIRLPVLCPALLATLCAQLFCAQAQAGAYIVADESNLDVRSHARNFNGWGGDLEPIRVCVDIEVNAALAIQAEPAVQNVIATFNRFRSLARNTYASGADADVPAAQYDFESTLLHEMLHAHGVAHPNHADESGLSGNAYFGTKSADGPNNSWNQGAGADGVHGSADDVRGDDINLHWYQRGVNDPGALPGVVDETTMARTLGALPAGALFAANANRQVLAGLGYADAEAAAVQGARAGEAQRHLQHDDIATLRLARAGLDGIQGTPDDYRSSLVYVGRQSNPQGESCQIAVRFDSSTAFASSSIGSYRITPNHWGIMSARMRFNAAVNWYMATGANTVTTIVSDLPDASTGTQPITVRVNVAKAAGNPVAGNPLGVIEVRDGLRQDPTTAYCTIALAGTANETGECLLAPNAGGHKTITAEYLGYAGFDGSSDTEQHTVAGAVEFSAIGSSSDPVAVGAPLALQWTLAAPFGAPPLALTGSVVVKDAPDCASPPSDPAHQCSVALPGNSCSITFSTPGQRTLRLCYAGDGAAAPASASFAQNVSAGRPTTTSIVEVTPANAAPFEPVTVRVSVDETPAQGGQPKGVVEVLDGPPDDLYTSRCTIVLEGTPGETGQCTLTPTDAGLHNLSANFAVQGPWNASTATTAVSVTQLRIARASPSVARIGQGISVIVDFETTRFLDPPPGGYIDVSDGTDFCRVYTSGNECTWTSNTPGLHTLVATWTGVAGQPPRSSPPFAVQVVDPKITLASAGKRAYPDSNGVSESNRSSLSANGRWLLFKSLATNLVPDDSNGIADLFVRDARTSLIRRVNTSSTGEQANGESGDYSLSADGRYVVFSSLATNLVPNDTNAVRDVFVKDLVSNSTVRVSMNSDGTQPTTNNEFEGMPTSISADGRHVAFLTFSRLLPRDTNIHNDVYVKDMLTGELDLVSTASDETLANFRNHTPYISANGRYVVFSSQASNFVPEDTDIGPDIYIKDRVTRQIRLASANAAGVRASESSLNPVVSADGRFVAFMSYSRDLALPANPANPDVYIKDMQTGAVERAQANAAGTLIGGTAGAPAITPDGRYVAFQLNFYSASTGTMTRLYLKDRSTGEPIRIDRTSGGVLQTTGAAITPAISADGRFVSFASNNSNVTLSDFNGLQDVFVFDRNWVTAQRAAVTSGTRSNGDSGEGMISRDGSRVMYTSDASNVVDGDSDGNLVRDAFVFYNGSTNFALRAGPTLSLSQRADSPFISADNAWVAFRSTATNIVTGDTNGKPDVYVGNQENFILYRASTASGGAQVTAGTVLGPVTLNYDGSLIVFRATDTTLTAGDSNGFEDVFLKNRTTNVTTLVSATSAGTPGNGDSTQSIISDDGSRVAFTSLATNFAADDSNAVSDIYVKWLGDGSIVRASSAADGTQGNGASSAPSLSADGRYVAFVSAASNLVAGDDNGRIDVFVKDLVSGAVTRANLSSTGQQGSGGDCSSAALSGDASWIGFVCAQAGLIDGAGADTALAYVKNRQSGSLHRVSVDSTGAPANLPVTAGPRAVANDGRMTFNTAAGNLVPNDTQGFLDVFRTLVPSVPLIATSTRIDSHAPAPSLPGQAYSVAVTVTRSSGSADINGSVAVGDGSAVCNAVLSGSGTSASGSCALTSASPGTKQLTASYGGNTIYAASIATPVAHGVLTPATPTAPFIGDAVRGSGQVSVNFLPPADPGTSPVDGYTAECGSQSMAGTASPIVVSGLANGVAVSCRVRAHNSIGYSPWSAASASVTPAARPGQTRTIVLTPGNASISVAFEPPASDGGSPIVGYIARCSTFSANGTASPIVVTGLANGTAYLCSVVAVNDIGQGMPDLIGPVTPSTVPDPPTNVAATRGNGQVSVMFAAPAGNGGSAITGYTAACGGHSQNAAAPPIVVAGLANGTAVSCVVSAANARGNSAPSTPSNSVTPATVPDAPTGLVATRGNAQVSVAFVPSGDGGSSVTSYSATCGSTTQSGAASPVVVTGLANGTPVSCSVKASNDVGEGASSALSNTVTPATLPGAPTAVVATRGNAQASVAFVPPAVDGGSAVTGYTARCGSASQAGTASPLVVSGLVNGVPVTCTVAATNEVGEGAASAASTSITPATVPDAPTAVVATRGNGQISVAFTPPAVDGGSVVTGYTVRCGSASTSGAASPLVVSGLTNGVALTCTVAAVNAVGEGAASAPSASVTPAAVPDAPTAVVATRGNAQVSVAFTPPAANGGSAVTDYTARCGSASQTGAASPVVVTGLSNGVAVTCTVAAINKVGEGTASVPSASVTPATVPAAPALSSAVATSNGSGVTLSFSTPDNGGSAVTGYEASCTPGTHVASGTASPLTVSGLSAGTVYACTVSARNDLGLGTASNSLNVTPRIQADVAISNDNGVDFVHGGSRPGWLIEVENTSGNPVSAARVQAVLPAHLTDLAWVCSAAGGASCPAPAGSGALDALVNLTAGSRVSFLLNASVPHTPELPLQVSVSVGLPAAYSDPQTGNNTAVDGPDAVGIFRDGFQ</sequence>
<dbReference type="InterPro" id="IPR013783">
    <property type="entry name" value="Ig-like_fold"/>
</dbReference>